<dbReference type="InterPro" id="IPR036291">
    <property type="entry name" value="NAD(P)-bd_dom_sf"/>
</dbReference>
<keyword evidence="7" id="KW-0560">Oxidoreductase</keyword>
<dbReference type="SUPFAM" id="SSF51735">
    <property type="entry name" value="NAD(P)-binding Rossmann-fold domains"/>
    <property type="match status" value="1"/>
</dbReference>
<accession>A0A8C3HIK4</accession>
<dbReference type="EC" id="1.1.1.153" evidence="3"/>
<protein>
    <recommendedName>
        <fullName evidence="4">Sepiapterin reductase</fullName>
        <ecNumber evidence="3">1.1.1.153</ecNumber>
    </recommendedName>
</protein>
<evidence type="ECO:0000256" key="7">
    <source>
        <dbReference type="ARBA" id="ARBA00023002"/>
    </source>
</evidence>
<dbReference type="PANTHER" id="PTHR44085:SF2">
    <property type="entry name" value="SEPIAPTERIN REDUCTASE"/>
    <property type="match status" value="1"/>
</dbReference>
<dbReference type="GeneTree" id="ENSGT00440000033609"/>
<dbReference type="Proteomes" id="UP000694380">
    <property type="component" value="Unplaced"/>
</dbReference>
<sequence>TQGLSLGKAACILTGASRGFGRSLALLLAPRLETGSVLIPVARSQGGLAELEAELRSSFPSLKVHSVQADLSTEDGLQLVLRAVQDKLPGAADLERLLVINNAGSLGDISKSFLDCPSPAEVNSYFAFNVTSALCHHILHPEGLPGAPWLVQDCRPFKSWTLYCTGKASRDMMFQVLALENPGVRVLSYAPGHLDTEMQQLARTKSADPEMREQFLRMKQSGQLLDCSVSAQKLVTLLLQDTFASGAHIDFYEL</sequence>
<dbReference type="GO" id="GO:0005654">
    <property type="term" value="C:nucleoplasm"/>
    <property type="evidence" value="ECO:0007669"/>
    <property type="project" value="Ensembl"/>
</dbReference>
<evidence type="ECO:0000256" key="4">
    <source>
        <dbReference type="ARBA" id="ARBA00019170"/>
    </source>
</evidence>
<gene>
    <name evidence="8" type="primary">SPR</name>
</gene>
<proteinExistence type="inferred from homology"/>
<dbReference type="Ensembl" id="ENSCPBT00000022114.1">
    <property type="protein sequence ID" value="ENSCPBP00000018744.1"/>
    <property type="gene ID" value="ENSCPBG00000013606.1"/>
</dbReference>
<dbReference type="InterPro" id="IPR006393">
    <property type="entry name" value="Sepiapterin_red"/>
</dbReference>
<evidence type="ECO:0000313" key="8">
    <source>
        <dbReference type="Ensembl" id="ENSCPBP00000018744.1"/>
    </source>
</evidence>
<evidence type="ECO:0000256" key="1">
    <source>
        <dbReference type="ARBA" id="ARBA00004496"/>
    </source>
</evidence>
<comment type="subcellular location">
    <subcellularLocation>
        <location evidence="1">Cytoplasm</location>
    </subcellularLocation>
</comment>
<reference evidence="8" key="1">
    <citation type="submission" date="2025-08" db="UniProtKB">
        <authorList>
            <consortium name="Ensembl"/>
        </authorList>
    </citation>
    <scope>IDENTIFICATION</scope>
</reference>
<dbReference type="GO" id="GO:0006809">
    <property type="term" value="P:nitric oxide biosynthetic process"/>
    <property type="evidence" value="ECO:0007669"/>
    <property type="project" value="Ensembl"/>
</dbReference>
<reference evidence="8" key="2">
    <citation type="submission" date="2025-09" db="UniProtKB">
        <authorList>
            <consortium name="Ensembl"/>
        </authorList>
    </citation>
    <scope>IDENTIFICATION</scope>
</reference>
<evidence type="ECO:0000256" key="6">
    <source>
        <dbReference type="ARBA" id="ARBA00022857"/>
    </source>
</evidence>
<keyword evidence="5" id="KW-0963">Cytoplasm</keyword>
<dbReference type="GO" id="GO:0006729">
    <property type="term" value="P:tetrahydrobiopterin biosynthetic process"/>
    <property type="evidence" value="ECO:0007669"/>
    <property type="project" value="InterPro"/>
</dbReference>
<organism evidence="8 9">
    <name type="scientific">Chrysemys picta bellii</name>
    <name type="common">Western painted turtle</name>
    <name type="synonym">Emys bellii</name>
    <dbReference type="NCBI Taxonomy" id="8478"/>
    <lineage>
        <taxon>Eukaryota</taxon>
        <taxon>Metazoa</taxon>
        <taxon>Chordata</taxon>
        <taxon>Craniata</taxon>
        <taxon>Vertebrata</taxon>
        <taxon>Euteleostomi</taxon>
        <taxon>Archelosauria</taxon>
        <taxon>Testudinata</taxon>
        <taxon>Testudines</taxon>
        <taxon>Cryptodira</taxon>
        <taxon>Durocryptodira</taxon>
        <taxon>Testudinoidea</taxon>
        <taxon>Emydidae</taxon>
        <taxon>Chrysemys</taxon>
    </lineage>
</organism>
<evidence type="ECO:0000313" key="9">
    <source>
        <dbReference type="Proteomes" id="UP000694380"/>
    </source>
</evidence>
<dbReference type="PRINTS" id="PR00081">
    <property type="entry name" value="GDHRDH"/>
</dbReference>
<evidence type="ECO:0000256" key="3">
    <source>
        <dbReference type="ARBA" id="ARBA00013075"/>
    </source>
</evidence>
<dbReference type="AlphaFoldDB" id="A0A8C3HIK4"/>
<keyword evidence="6" id="KW-0521">NADP</keyword>
<evidence type="ECO:0000256" key="5">
    <source>
        <dbReference type="ARBA" id="ARBA00022490"/>
    </source>
</evidence>
<evidence type="ECO:0000256" key="2">
    <source>
        <dbReference type="ARBA" id="ARBA00010483"/>
    </source>
</evidence>
<name>A0A8C3HIK4_CHRPI</name>
<dbReference type="Pfam" id="PF00106">
    <property type="entry name" value="adh_short"/>
    <property type="match status" value="1"/>
</dbReference>
<dbReference type="InterPro" id="IPR051721">
    <property type="entry name" value="Biopterin_syn/organic_redct"/>
</dbReference>
<dbReference type="GO" id="GO:0004757">
    <property type="term" value="F:sepiapterin reductase (NADP+) activity"/>
    <property type="evidence" value="ECO:0007669"/>
    <property type="project" value="UniProtKB-EC"/>
</dbReference>
<dbReference type="NCBIfam" id="TIGR01500">
    <property type="entry name" value="sepiapter_red"/>
    <property type="match status" value="1"/>
</dbReference>
<dbReference type="GO" id="GO:0005829">
    <property type="term" value="C:cytosol"/>
    <property type="evidence" value="ECO:0007669"/>
    <property type="project" value="Ensembl"/>
</dbReference>
<comment type="similarity">
    <text evidence="2">Belongs to the sepiapterin reductase family.</text>
</comment>
<keyword evidence="9" id="KW-1185">Reference proteome</keyword>
<dbReference type="Gene3D" id="3.40.50.720">
    <property type="entry name" value="NAD(P)-binding Rossmann-like Domain"/>
    <property type="match status" value="1"/>
</dbReference>
<dbReference type="PANTHER" id="PTHR44085">
    <property type="entry name" value="SEPIAPTERIN REDUCTASE"/>
    <property type="match status" value="1"/>
</dbReference>
<dbReference type="InterPro" id="IPR002347">
    <property type="entry name" value="SDR_fam"/>
</dbReference>
<dbReference type="CDD" id="cd05367">
    <property type="entry name" value="SPR-like_SDR_c"/>
    <property type="match status" value="1"/>
</dbReference>